<feature type="active site" description="Proton acceptor" evidence="1">
    <location>
        <position position="152"/>
    </location>
</feature>
<feature type="chain" id="PRO_5001989880" evidence="2">
    <location>
        <begin position="19"/>
        <end position="217"/>
    </location>
</feature>
<organism evidence="3 4">
    <name type="scientific">[Torrubiella] hemipterigena</name>
    <dbReference type="NCBI Taxonomy" id="1531966"/>
    <lineage>
        <taxon>Eukaryota</taxon>
        <taxon>Fungi</taxon>
        <taxon>Dikarya</taxon>
        <taxon>Ascomycota</taxon>
        <taxon>Pezizomycotina</taxon>
        <taxon>Sordariomycetes</taxon>
        <taxon>Hypocreomycetidae</taxon>
        <taxon>Hypocreales</taxon>
        <taxon>Clavicipitaceae</taxon>
        <taxon>Clavicipitaceae incertae sedis</taxon>
        <taxon>'Torrubiella' clade</taxon>
    </lineage>
</organism>
<evidence type="ECO:0000313" key="3">
    <source>
        <dbReference type="EMBL" id="CEJ94721.1"/>
    </source>
</evidence>
<gene>
    <name evidence="3" type="ORF">VHEMI10237</name>
</gene>
<feature type="signal peptide" evidence="2">
    <location>
        <begin position="1"/>
        <end position="18"/>
    </location>
</feature>
<dbReference type="AlphaFoldDB" id="A0A0A1TCH3"/>
<evidence type="ECO:0000313" key="4">
    <source>
        <dbReference type="Proteomes" id="UP000039046"/>
    </source>
</evidence>
<dbReference type="EMBL" id="CDHN01000007">
    <property type="protein sequence ID" value="CEJ94721.1"/>
    <property type="molecule type" value="Genomic_DNA"/>
</dbReference>
<proteinExistence type="predicted"/>
<accession>A0A0A1TCH3</accession>
<name>A0A0A1TCH3_9HYPO</name>
<dbReference type="InterPro" id="IPR013320">
    <property type="entry name" value="ConA-like_dom_sf"/>
</dbReference>
<dbReference type="SUPFAM" id="SSF49899">
    <property type="entry name" value="Concanavalin A-like lectins/glucanases"/>
    <property type="match status" value="1"/>
</dbReference>
<dbReference type="HOGENOM" id="CLU_066466_3_0_1"/>
<dbReference type="Pfam" id="PF01828">
    <property type="entry name" value="Peptidase_A4"/>
    <property type="match status" value="1"/>
</dbReference>
<evidence type="ECO:0000256" key="2">
    <source>
        <dbReference type="SAM" id="SignalP"/>
    </source>
</evidence>
<dbReference type="OrthoDB" id="2862635at2759"/>
<dbReference type="STRING" id="1531966.A0A0A1TCH3"/>
<dbReference type="Proteomes" id="UP000039046">
    <property type="component" value="Unassembled WGS sequence"/>
</dbReference>
<sequence length="217" mass="23355">MRFFTLLLAGFAAHVGAASPPAAKANSQSKVWCGAIASGPKNENIKSVDGTWTVPSVSPPAGANKTGDYWIKNGTSYYQVWYEFYPDAPVYLKNIHDLKITAGNNFYAKVTATDAKSDTIYLQNKLTGKSKSIDVKTTSGSLCFKDAIFVAEAPHSSMTNITPLAKFGNTQIGDIKASTFNGTAFNITGADFRDMYNGTTRICTSKYVDASNVNISN</sequence>
<dbReference type="InterPro" id="IPR038656">
    <property type="entry name" value="Peptidase_G1_sf"/>
</dbReference>
<dbReference type="InterPro" id="IPR000250">
    <property type="entry name" value="Peptidase_G1"/>
</dbReference>
<dbReference type="GO" id="GO:0006508">
    <property type="term" value="P:proteolysis"/>
    <property type="evidence" value="ECO:0007669"/>
    <property type="project" value="InterPro"/>
</dbReference>
<dbReference type="CDD" id="cd13426">
    <property type="entry name" value="Peptidase_G1"/>
    <property type="match status" value="1"/>
</dbReference>
<dbReference type="Gene3D" id="2.60.120.700">
    <property type="entry name" value="Peptidase G1"/>
    <property type="match status" value="1"/>
</dbReference>
<keyword evidence="2" id="KW-0732">Signal</keyword>
<dbReference type="GO" id="GO:0070007">
    <property type="term" value="F:glutamic-type endopeptidase activity"/>
    <property type="evidence" value="ECO:0007669"/>
    <property type="project" value="InterPro"/>
</dbReference>
<keyword evidence="4" id="KW-1185">Reference proteome</keyword>
<protein>
    <submittedName>
        <fullName evidence="3">Uncharacterized protein</fullName>
    </submittedName>
</protein>
<dbReference type="PANTHER" id="PTHR37536:SF1">
    <property type="entry name" value="ASPERGILLOPEPSIN, PUTAITVE (AFU_ORTHOLOGUE AFUA_7G01200)"/>
    <property type="match status" value="1"/>
</dbReference>
<evidence type="ECO:0000256" key="1">
    <source>
        <dbReference type="PIRSR" id="PIRSR600250-50"/>
    </source>
</evidence>
<reference evidence="3 4" key="1">
    <citation type="journal article" date="2015" name="Genome Announc.">
        <title>Draft Genome Sequence and Gene Annotation of the Entomopathogenic Fungus Verticillium hemipterigenum.</title>
        <authorList>
            <person name="Horn F."/>
            <person name="Habel A."/>
            <person name="Scharf D.H."/>
            <person name="Dworschak J."/>
            <person name="Brakhage A.A."/>
            <person name="Guthke R."/>
            <person name="Hertweck C."/>
            <person name="Linde J."/>
        </authorList>
    </citation>
    <scope>NUCLEOTIDE SEQUENCE [LARGE SCALE GENOMIC DNA]</scope>
</reference>
<dbReference type="PANTHER" id="PTHR37536">
    <property type="entry name" value="PUTATIVE (AFU_ORTHOLOGUE AFUA_3G02970)-RELATED"/>
    <property type="match status" value="1"/>
</dbReference>